<evidence type="ECO:0000256" key="8">
    <source>
        <dbReference type="ARBA" id="ARBA00022989"/>
    </source>
</evidence>
<dbReference type="SUPFAM" id="SSF143865">
    <property type="entry name" value="CorA soluble domain-like"/>
    <property type="match status" value="1"/>
</dbReference>
<evidence type="ECO:0000256" key="2">
    <source>
        <dbReference type="ARBA" id="ARBA00009765"/>
    </source>
</evidence>
<keyword evidence="4" id="KW-1003">Cell membrane</keyword>
<evidence type="ECO:0000256" key="3">
    <source>
        <dbReference type="ARBA" id="ARBA00022448"/>
    </source>
</evidence>
<evidence type="ECO:0000256" key="9">
    <source>
        <dbReference type="ARBA" id="ARBA00023065"/>
    </source>
</evidence>
<organism evidence="13 14">
    <name type="scientific">Sphingomonas jinjuensis</name>
    <dbReference type="NCBI Taxonomy" id="535907"/>
    <lineage>
        <taxon>Bacteria</taxon>
        <taxon>Pseudomonadati</taxon>
        <taxon>Pseudomonadota</taxon>
        <taxon>Alphaproteobacteria</taxon>
        <taxon>Sphingomonadales</taxon>
        <taxon>Sphingomonadaceae</taxon>
        <taxon>Sphingomonas</taxon>
    </lineage>
</organism>
<evidence type="ECO:0000256" key="6">
    <source>
        <dbReference type="ARBA" id="ARBA00022692"/>
    </source>
</evidence>
<keyword evidence="3" id="KW-0813">Transport</keyword>
<comment type="similarity">
    <text evidence="2">Belongs to the CorA metal ion transporter (MIT) (TC 1.A.35) family.</text>
</comment>
<dbReference type="InterPro" id="IPR002523">
    <property type="entry name" value="MgTranspt_CorA/ZnTranspt_ZntB"/>
</dbReference>
<evidence type="ECO:0000256" key="1">
    <source>
        <dbReference type="ARBA" id="ARBA00004651"/>
    </source>
</evidence>
<keyword evidence="6 12" id="KW-0812">Transmembrane</keyword>
<dbReference type="SUPFAM" id="SSF144083">
    <property type="entry name" value="Magnesium transport protein CorA, transmembrane region"/>
    <property type="match status" value="1"/>
</dbReference>
<name>A0A840FEA5_9SPHN</name>
<dbReference type="Gene3D" id="1.20.58.340">
    <property type="entry name" value="Magnesium transport protein CorA, transmembrane region"/>
    <property type="match status" value="2"/>
</dbReference>
<evidence type="ECO:0000256" key="10">
    <source>
        <dbReference type="ARBA" id="ARBA00023136"/>
    </source>
</evidence>
<feature type="coiled-coil region" evidence="11">
    <location>
        <begin position="215"/>
        <end position="249"/>
    </location>
</feature>
<evidence type="ECO:0000256" key="5">
    <source>
        <dbReference type="ARBA" id="ARBA00022519"/>
    </source>
</evidence>
<keyword evidence="10 12" id="KW-0472">Membrane</keyword>
<keyword evidence="7" id="KW-0862">Zinc</keyword>
<protein>
    <submittedName>
        <fullName evidence="13">Zinc transporter</fullName>
    </submittedName>
</protein>
<dbReference type="Pfam" id="PF01544">
    <property type="entry name" value="CorA"/>
    <property type="match status" value="1"/>
</dbReference>
<sequence>MSGFGYRITDGKAERVSVKDALTCHADLVWVHLSTTEAEAQKWLREEARLNDYVVDALTATETRPRCEQFGHGALLNLRGRSTEPATTGDPLASVRVWAIKGRVFSVTRKPLYAVDAVVKEVEGGEVRDPGDLISEIATAITEDLDPVVADLGDELDACEEKLDPSAIFELRRTVMRVRIGAIGYRRFLVPQRTALEKLAQLPGDWLAEDDRLHLAAAADRAARMAEELESIRERAALLHETLTDLRAEQIDHRSLVISIVAVVFLPLTFITGLYGMNVDGLPFQHSAHAFDWITIGCVLLGAGILGYFLRRHWFRH</sequence>
<keyword evidence="11" id="KW-0175">Coiled coil</keyword>
<dbReference type="AlphaFoldDB" id="A0A840FEA5"/>
<dbReference type="GO" id="GO:0050897">
    <property type="term" value="F:cobalt ion binding"/>
    <property type="evidence" value="ECO:0007669"/>
    <property type="project" value="TreeGrafter"/>
</dbReference>
<dbReference type="Proteomes" id="UP000529795">
    <property type="component" value="Unassembled WGS sequence"/>
</dbReference>
<dbReference type="Gene3D" id="3.30.460.20">
    <property type="entry name" value="CorA soluble domain-like"/>
    <property type="match status" value="1"/>
</dbReference>
<feature type="transmembrane region" description="Helical" evidence="12">
    <location>
        <begin position="256"/>
        <end position="278"/>
    </location>
</feature>
<dbReference type="RefSeq" id="WP_183981889.1">
    <property type="nucleotide sequence ID" value="NZ_JACIEV010000001.1"/>
</dbReference>
<dbReference type="InterPro" id="IPR045861">
    <property type="entry name" value="CorA_cytoplasmic_dom"/>
</dbReference>
<dbReference type="GO" id="GO:0015087">
    <property type="term" value="F:cobalt ion transmembrane transporter activity"/>
    <property type="evidence" value="ECO:0007669"/>
    <property type="project" value="TreeGrafter"/>
</dbReference>
<dbReference type="GO" id="GO:0005886">
    <property type="term" value="C:plasma membrane"/>
    <property type="evidence" value="ECO:0007669"/>
    <property type="project" value="UniProtKB-SubCell"/>
</dbReference>
<feature type="transmembrane region" description="Helical" evidence="12">
    <location>
        <begin position="290"/>
        <end position="310"/>
    </location>
</feature>
<accession>A0A840FEA5</accession>
<evidence type="ECO:0000256" key="4">
    <source>
        <dbReference type="ARBA" id="ARBA00022475"/>
    </source>
</evidence>
<keyword evidence="8 12" id="KW-1133">Transmembrane helix</keyword>
<gene>
    <name evidence="13" type="ORF">GGQ80_000224</name>
</gene>
<proteinExistence type="inferred from homology"/>
<keyword evidence="14" id="KW-1185">Reference proteome</keyword>
<dbReference type="CDD" id="cd12833">
    <property type="entry name" value="ZntB-like_1"/>
    <property type="match status" value="1"/>
</dbReference>
<reference evidence="13 14" key="1">
    <citation type="submission" date="2020-08" db="EMBL/GenBank/DDBJ databases">
        <title>Genomic Encyclopedia of Type Strains, Phase IV (KMG-IV): sequencing the most valuable type-strain genomes for metagenomic binning, comparative biology and taxonomic classification.</title>
        <authorList>
            <person name="Goeker M."/>
        </authorList>
    </citation>
    <scope>NUCLEOTIDE SEQUENCE [LARGE SCALE GENOMIC DNA]</scope>
    <source>
        <strain evidence="13 14">YC6723</strain>
    </source>
</reference>
<comment type="caution">
    <text evidence="13">The sequence shown here is derived from an EMBL/GenBank/DDBJ whole genome shotgun (WGS) entry which is preliminary data.</text>
</comment>
<evidence type="ECO:0000256" key="11">
    <source>
        <dbReference type="SAM" id="Coils"/>
    </source>
</evidence>
<dbReference type="PANTHER" id="PTHR46494">
    <property type="entry name" value="CORA FAMILY METAL ION TRANSPORTER (EUROFUNG)"/>
    <property type="match status" value="1"/>
</dbReference>
<dbReference type="GO" id="GO:0015095">
    <property type="term" value="F:magnesium ion transmembrane transporter activity"/>
    <property type="evidence" value="ECO:0007669"/>
    <property type="project" value="TreeGrafter"/>
</dbReference>
<evidence type="ECO:0000313" key="14">
    <source>
        <dbReference type="Proteomes" id="UP000529795"/>
    </source>
</evidence>
<dbReference type="InterPro" id="IPR045863">
    <property type="entry name" value="CorA_TM1_TM2"/>
</dbReference>
<dbReference type="EMBL" id="JACIEV010000001">
    <property type="protein sequence ID" value="MBB4152348.1"/>
    <property type="molecule type" value="Genomic_DNA"/>
</dbReference>
<dbReference type="PANTHER" id="PTHR46494:SF3">
    <property type="entry name" value="ZINC TRANSPORT PROTEIN ZNTB"/>
    <property type="match status" value="1"/>
</dbReference>
<evidence type="ECO:0000256" key="12">
    <source>
        <dbReference type="SAM" id="Phobius"/>
    </source>
</evidence>
<keyword evidence="5" id="KW-0997">Cell inner membrane</keyword>
<keyword evidence="9" id="KW-0406">Ion transport</keyword>
<dbReference type="GO" id="GO:0000287">
    <property type="term" value="F:magnesium ion binding"/>
    <property type="evidence" value="ECO:0007669"/>
    <property type="project" value="TreeGrafter"/>
</dbReference>
<evidence type="ECO:0000256" key="7">
    <source>
        <dbReference type="ARBA" id="ARBA00022833"/>
    </source>
</evidence>
<comment type="subcellular location">
    <subcellularLocation>
        <location evidence="1">Cell membrane</location>
        <topology evidence="1">Multi-pass membrane protein</topology>
    </subcellularLocation>
</comment>
<evidence type="ECO:0000313" key="13">
    <source>
        <dbReference type="EMBL" id="MBB4152348.1"/>
    </source>
</evidence>